<dbReference type="Proteomes" id="UP000030011">
    <property type="component" value="Unassembled WGS sequence"/>
</dbReference>
<evidence type="ECO:0000313" key="2">
    <source>
        <dbReference type="EMBL" id="KGN38359.1"/>
    </source>
</evidence>
<name>A0A0A0JNM0_9MICO</name>
<protein>
    <submittedName>
        <fullName evidence="2">Uncharacterized protein</fullName>
    </submittedName>
</protein>
<keyword evidence="1" id="KW-0472">Membrane</keyword>
<evidence type="ECO:0000256" key="1">
    <source>
        <dbReference type="SAM" id="Phobius"/>
    </source>
</evidence>
<accession>A0A0A0JNM0</accession>
<dbReference type="EMBL" id="AVPK01000003">
    <property type="protein sequence ID" value="KGN38359.1"/>
    <property type="molecule type" value="Genomic_DNA"/>
</dbReference>
<dbReference type="AlphaFoldDB" id="A0A0A0JNM0"/>
<dbReference type="eggNOG" id="ENOG50325S5">
    <property type="taxonomic scope" value="Bacteria"/>
</dbReference>
<organism evidence="2 3">
    <name type="scientific">Knoellia subterranea KCTC 19937</name>
    <dbReference type="NCBI Taxonomy" id="1385521"/>
    <lineage>
        <taxon>Bacteria</taxon>
        <taxon>Bacillati</taxon>
        <taxon>Actinomycetota</taxon>
        <taxon>Actinomycetes</taxon>
        <taxon>Micrococcales</taxon>
        <taxon>Intrasporangiaceae</taxon>
        <taxon>Knoellia</taxon>
    </lineage>
</organism>
<feature type="transmembrane region" description="Helical" evidence="1">
    <location>
        <begin position="134"/>
        <end position="152"/>
    </location>
</feature>
<keyword evidence="1" id="KW-0812">Transmembrane</keyword>
<reference evidence="2 3" key="1">
    <citation type="submission" date="2013-08" db="EMBL/GenBank/DDBJ databases">
        <title>The genome sequence of Knoellia subterranea.</title>
        <authorList>
            <person name="Zhu W."/>
            <person name="Wang G."/>
        </authorList>
    </citation>
    <scope>NUCLEOTIDE SEQUENCE [LARGE SCALE GENOMIC DNA]</scope>
    <source>
        <strain evidence="2 3">KCTC 19937</strain>
    </source>
</reference>
<comment type="caution">
    <text evidence="2">The sequence shown here is derived from an EMBL/GenBank/DDBJ whole genome shotgun (WGS) entry which is preliminary data.</text>
</comment>
<gene>
    <name evidence="2" type="ORF">N803_11285</name>
</gene>
<evidence type="ECO:0000313" key="3">
    <source>
        <dbReference type="Proteomes" id="UP000030011"/>
    </source>
</evidence>
<keyword evidence="3" id="KW-1185">Reference proteome</keyword>
<dbReference type="STRING" id="1385521.N803_11285"/>
<keyword evidence="1" id="KW-1133">Transmembrane helix</keyword>
<proteinExistence type="predicted"/>
<sequence>MLLMLGGLTAIGIGAYAWTQQRTDVVRLTPATPVELRASPLFDPGSTIFALGEDRDPAEPKLFGCSLLREGREAELLVRPDVDSVGTRVLRGEPYVPVVVLGTTVVGDSVTCNPTLAAGEELAVMPTDVGVRSVPLAFVVGGIAALGIAGLIHPRGRGIRRFGS</sequence>